<dbReference type="AlphaFoldDB" id="A0A4Y2GSE9"/>
<sequence length="201" mass="23475">MHLFHNERLKIRINDIGKRMLIRHIHEFDKIFPLRRHLDMLRRVFTTILKKFFQYFVLGKSMKATITAMMFAIMFCQVSKESRHVPYQAVMLRLLVSDKQQVDTFFIYTLGDIEWKHLILLVAKQIRRLLSRSTMGILFNGTGHSTTSILSPARGECSVIHENYHVLECSTYGRSSTKQGISGPHSEYLRPPSYLPNFWGG</sequence>
<name>A0A4Y2GSE9_ARAVE</name>
<dbReference type="Proteomes" id="UP000499080">
    <property type="component" value="Unassembled WGS sequence"/>
</dbReference>
<comment type="caution">
    <text evidence="1">The sequence shown here is derived from an EMBL/GenBank/DDBJ whole genome shotgun (WGS) entry which is preliminary data.</text>
</comment>
<evidence type="ECO:0000313" key="1">
    <source>
        <dbReference type="EMBL" id="GBM55755.1"/>
    </source>
</evidence>
<evidence type="ECO:0000313" key="2">
    <source>
        <dbReference type="Proteomes" id="UP000499080"/>
    </source>
</evidence>
<reference evidence="1 2" key="1">
    <citation type="journal article" date="2019" name="Sci. Rep.">
        <title>Orb-weaving spider Araneus ventricosus genome elucidates the spidroin gene catalogue.</title>
        <authorList>
            <person name="Kono N."/>
            <person name="Nakamura H."/>
            <person name="Ohtoshi R."/>
            <person name="Moran D.A.P."/>
            <person name="Shinohara A."/>
            <person name="Yoshida Y."/>
            <person name="Fujiwara M."/>
            <person name="Mori M."/>
            <person name="Tomita M."/>
            <person name="Arakawa K."/>
        </authorList>
    </citation>
    <scope>NUCLEOTIDE SEQUENCE [LARGE SCALE GENOMIC DNA]</scope>
</reference>
<keyword evidence="2" id="KW-1185">Reference proteome</keyword>
<accession>A0A4Y2GSE9</accession>
<dbReference type="EMBL" id="BGPR01001515">
    <property type="protein sequence ID" value="GBM55755.1"/>
    <property type="molecule type" value="Genomic_DNA"/>
</dbReference>
<protein>
    <submittedName>
        <fullName evidence="1">Uncharacterized protein</fullName>
    </submittedName>
</protein>
<gene>
    <name evidence="1" type="ORF">AVEN_190340_1</name>
</gene>
<organism evidence="1 2">
    <name type="scientific">Araneus ventricosus</name>
    <name type="common">Orbweaver spider</name>
    <name type="synonym">Epeira ventricosa</name>
    <dbReference type="NCBI Taxonomy" id="182803"/>
    <lineage>
        <taxon>Eukaryota</taxon>
        <taxon>Metazoa</taxon>
        <taxon>Ecdysozoa</taxon>
        <taxon>Arthropoda</taxon>
        <taxon>Chelicerata</taxon>
        <taxon>Arachnida</taxon>
        <taxon>Araneae</taxon>
        <taxon>Araneomorphae</taxon>
        <taxon>Entelegynae</taxon>
        <taxon>Araneoidea</taxon>
        <taxon>Araneidae</taxon>
        <taxon>Araneus</taxon>
    </lineage>
</organism>
<proteinExistence type="predicted"/>